<comment type="caution">
    <text evidence="3">The sequence shown here is derived from an EMBL/GenBank/DDBJ whole genome shotgun (WGS) entry which is preliminary data.</text>
</comment>
<feature type="domain" description="SHOCT" evidence="1">
    <location>
        <begin position="249"/>
        <end position="276"/>
    </location>
</feature>
<dbReference type="Pfam" id="PF09851">
    <property type="entry name" value="SHOCT"/>
    <property type="match status" value="1"/>
</dbReference>
<organism evidence="3 4">
    <name type="scientific">Bilifractor porci</name>
    <dbReference type="NCBI Taxonomy" id="2606636"/>
    <lineage>
        <taxon>Bacteria</taxon>
        <taxon>Bacillati</taxon>
        <taxon>Bacillota</taxon>
        <taxon>Clostridia</taxon>
        <taxon>Lachnospirales</taxon>
        <taxon>Lachnospiraceae</taxon>
        <taxon>Bilifractor</taxon>
    </lineage>
</organism>
<dbReference type="InterPro" id="IPR027872">
    <property type="entry name" value="DUF4428"/>
</dbReference>
<keyword evidence="4" id="KW-1185">Reference proteome</keyword>
<evidence type="ECO:0000313" key="4">
    <source>
        <dbReference type="Proteomes" id="UP000466864"/>
    </source>
</evidence>
<feature type="domain" description="DUF4428" evidence="2">
    <location>
        <begin position="4"/>
        <end position="41"/>
    </location>
</feature>
<evidence type="ECO:0000259" key="1">
    <source>
        <dbReference type="Pfam" id="PF09851"/>
    </source>
</evidence>
<dbReference type="AlphaFoldDB" id="A0A7X2P9T2"/>
<sequence length="278" mass="30882">MPSCAICGKNLPMLGINKVRLKGGDVVCFDCVKKAGHNPMTWTKNLSTTVDMLQAEIAGINKAEPEKQKSDIDIMKETFDKRRSSLGLGAKARVSDTFRPDKSFYKRFYIDTIHKKWQALGPVHNYSDLVSYEYQEDGGTVVSGGVGSAVIGGALFGSIGAVVGAATGKKKLSDYVNSMKIRLTVKDMNNPTEYIDMNPVRIRMKRSSGQYRKNLEETQEILSCLELIIRESQKSQRAPENSKTTDAADEILKYKKLLDAGAITQEEYQAKKKQLLNL</sequence>
<evidence type="ECO:0000259" key="2">
    <source>
        <dbReference type="Pfam" id="PF14471"/>
    </source>
</evidence>
<proteinExistence type="predicted"/>
<protein>
    <submittedName>
        <fullName evidence="3">SHOCT domain-containing protein</fullName>
    </submittedName>
</protein>
<gene>
    <name evidence="3" type="ORF">FYJ60_11290</name>
</gene>
<dbReference type="EMBL" id="VUMV01000009">
    <property type="protein sequence ID" value="MST82889.1"/>
    <property type="molecule type" value="Genomic_DNA"/>
</dbReference>
<name>A0A7X2P9T2_9FIRM</name>
<accession>A0A7X2P9T2</accession>
<evidence type="ECO:0000313" key="3">
    <source>
        <dbReference type="EMBL" id="MST82889.1"/>
    </source>
</evidence>
<dbReference type="Proteomes" id="UP000466864">
    <property type="component" value="Unassembled WGS sequence"/>
</dbReference>
<dbReference type="RefSeq" id="WP_154458807.1">
    <property type="nucleotide sequence ID" value="NZ_VUMV01000009.1"/>
</dbReference>
<dbReference type="Pfam" id="PF14471">
    <property type="entry name" value="DUF4428"/>
    <property type="match status" value="1"/>
</dbReference>
<dbReference type="InterPro" id="IPR018649">
    <property type="entry name" value="SHOCT"/>
</dbReference>
<reference evidence="3 4" key="1">
    <citation type="submission" date="2019-08" db="EMBL/GenBank/DDBJ databases">
        <title>In-depth cultivation of the pig gut microbiome towards novel bacterial diversity and tailored functional studies.</title>
        <authorList>
            <person name="Wylensek D."/>
            <person name="Hitch T.C.A."/>
            <person name="Clavel T."/>
        </authorList>
    </citation>
    <scope>NUCLEOTIDE SEQUENCE [LARGE SCALE GENOMIC DNA]</scope>
    <source>
        <strain evidence="3 4">Oil+RF-744-WCA-WT-13</strain>
    </source>
</reference>